<evidence type="ECO:0000256" key="4">
    <source>
        <dbReference type="PROSITE-ProRule" id="PRU00510"/>
    </source>
</evidence>
<dbReference type="GO" id="GO:0008270">
    <property type="term" value="F:zinc ion binding"/>
    <property type="evidence" value="ECO:0007669"/>
    <property type="project" value="UniProtKB-KW"/>
</dbReference>
<keyword evidence="8" id="KW-1185">Reference proteome</keyword>
<dbReference type="PANTHER" id="PTHR33823:SF4">
    <property type="entry name" value="GENERAL STRESS PROTEIN 16O"/>
    <property type="match status" value="1"/>
</dbReference>
<evidence type="ECO:0000259" key="5">
    <source>
        <dbReference type="Pfam" id="PF01258"/>
    </source>
</evidence>
<evidence type="ECO:0000259" key="6">
    <source>
        <dbReference type="Pfam" id="PF21173"/>
    </source>
</evidence>
<dbReference type="SUPFAM" id="SSF57716">
    <property type="entry name" value="Glucocorticoid receptor-like (DNA-binding domain)"/>
    <property type="match status" value="1"/>
</dbReference>
<sequence length="113" mass="12472">MKDGTTPDRTRDEERLLAWRDEILERETRIEAELDQPVSADFSDAVTERETHGVAERLGAIGMRELAAIDAALERIRLGTYGICRECGDPIEAARLNAMPTTTECLECAGAHG</sequence>
<dbReference type="EMBL" id="FOXV01000004">
    <property type="protein sequence ID" value="SFQ37511.1"/>
    <property type="molecule type" value="Genomic_DNA"/>
</dbReference>
<dbReference type="PANTHER" id="PTHR33823">
    <property type="entry name" value="RNA POLYMERASE-BINDING TRANSCRIPTION FACTOR DKSA-RELATED"/>
    <property type="match status" value="1"/>
</dbReference>
<keyword evidence="2" id="KW-0863">Zinc-finger</keyword>
<feature type="domain" description="DnaK suppressor protein-like N-terminal" evidence="6">
    <location>
        <begin position="14"/>
        <end position="76"/>
    </location>
</feature>
<dbReference type="Pfam" id="PF21173">
    <property type="entry name" value="DksA-like_N"/>
    <property type="match status" value="1"/>
</dbReference>
<dbReference type="AlphaFoldDB" id="A0A1I5XZT4"/>
<reference evidence="8" key="1">
    <citation type="submission" date="2016-10" db="EMBL/GenBank/DDBJ databases">
        <authorList>
            <person name="Varghese N."/>
            <person name="Submissions S."/>
        </authorList>
    </citation>
    <scope>NUCLEOTIDE SEQUENCE [LARGE SCALE GENOMIC DNA]</scope>
    <source>
        <strain evidence="8">JCM 10271</strain>
    </source>
</reference>
<evidence type="ECO:0000313" key="8">
    <source>
        <dbReference type="Proteomes" id="UP000243106"/>
    </source>
</evidence>
<evidence type="ECO:0000313" key="7">
    <source>
        <dbReference type="EMBL" id="SFQ37511.1"/>
    </source>
</evidence>
<keyword evidence="3" id="KW-0862">Zinc</keyword>
<dbReference type="InterPro" id="IPR048487">
    <property type="entry name" value="DksA-like_N"/>
</dbReference>
<dbReference type="Pfam" id="PF01258">
    <property type="entry name" value="zf-dskA_traR"/>
    <property type="match status" value="1"/>
</dbReference>
<proteinExistence type="predicted"/>
<dbReference type="SUPFAM" id="SSF109635">
    <property type="entry name" value="DnaK suppressor protein DksA, alpha-hairpin domain"/>
    <property type="match status" value="1"/>
</dbReference>
<gene>
    <name evidence="7" type="ORF">SAMN05421853_104252</name>
</gene>
<evidence type="ECO:0000256" key="1">
    <source>
        <dbReference type="ARBA" id="ARBA00022723"/>
    </source>
</evidence>
<dbReference type="STRING" id="93684.SAMN05421853_104252"/>
<feature type="domain" description="Zinc finger DksA/TraR C4-type" evidence="5">
    <location>
        <begin position="79"/>
        <end position="112"/>
    </location>
</feature>
<organism evidence="7 8">
    <name type="scientific">Roseivivax halotolerans</name>
    <dbReference type="NCBI Taxonomy" id="93684"/>
    <lineage>
        <taxon>Bacteria</taxon>
        <taxon>Pseudomonadati</taxon>
        <taxon>Pseudomonadota</taxon>
        <taxon>Alphaproteobacteria</taxon>
        <taxon>Rhodobacterales</taxon>
        <taxon>Roseobacteraceae</taxon>
        <taxon>Roseivivax</taxon>
    </lineage>
</organism>
<accession>A0A1I5XZT4</accession>
<feature type="zinc finger region" description="dksA C4-type" evidence="4">
    <location>
        <begin position="84"/>
        <end position="108"/>
    </location>
</feature>
<name>A0A1I5XZT4_9RHOB</name>
<evidence type="ECO:0000256" key="3">
    <source>
        <dbReference type="ARBA" id="ARBA00022833"/>
    </source>
</evidence>
<dbReference type="InterPro" id="IPR000962">
    <property type="entry name" value="Znf_DskA_TraR"/>
</dbReference>
<dbReference type="RefSeq" id="WP_093010449.1">
    <property type="nucleotide sequence ID" value="NZ_FOXV01000004.1"/>
</dbReference>
<dbReference type="Proteomes" id="UP000243106">
    <property type="component" value="Unassembled WGS sequence"/>
</dbReference>
<dbReference type="PROSITE" id="PS51128">
    <property type="entry name" value="ZF_DKSA_2"/>
    <property type="match status" value="1"/>
</dbReference>
<dbReference type="Gene3D" id="1.20.120.910">
    <property type="entry name" value="DksA, coiled-coil domain"/>
    <property type="match status" value="1"/>
</dbReference>
<dbReference type="InterPro" id="IPR037187">
    <property type="entry name" value="DnaK_N"/>
</dbReference>
<protein>
    <submittedName>
        <fullName evidence="7">RNA polymerase-binding protein DksA</fullName>
    </submittedName>
</protein>
<evidence type="ECO:0000256" key="2">
    <source>
        <dbReference type="ARBA" id="ARBA00022771"/>
    </source>
</evidence>
<keyword evidence="1" id="KW-0479">Metal-binding</keyword>